<gene>
    <name evidence="2" type="ORF">AK88_00496</name>
</gene>
<feature type="region of interest" description="Disordered" evidence="1">
    <location>
        <begin position="62"/>
        <end position="165"/>
    </location>
</feature>
<dbReference type="AlphaFoldDB" id="A0A0D9QS89"/>
<feature type="compositionally biased region" description="Basic and acidic residues" evidence="1">
    <location>
        <begin position="143"/>
        <end position="152"/>
    </location>
</feature>
<evidence type="ECO:0000313" key="2">
    <source>
        <dbReference type="EMBL" id="KJP89788.1"/>
    </source>
</evidence>
<feature type="compositionally biased region" description="Polar residues" evidence="1">
    <location>
        <begin position="130"/>
        <end position="140"/>
    </location>
</feature>
<name>A0A0D9QS89_PLAFR</name>
<evidence type="ECO:0000256" key="1">
    <source>
        <dbReference type="SAM" id="MobiDB-lite"/>
    </source>
</evidence>
<evidence type="ECO:0000313" key="3">
    <source>
        <dbReference type="Proteomes" id="UP000054561"/>
    </source>
</evidence>
<dbReference type="EMBL" id="KQ001648">
    <property type="protein sequence ID" value="KJP89788.1"/>
    <property type="molecule type" value="Genomic_DNA"/>
</dbReference>
<organism evidence="2 3">
    <name type="scientific">Plasmodium fragile</name>
    <dbReference type="NCBI Taxonomy" id="5857"/>
    <lineage>
        <taxon>Eukaryota</taxon>
        <taxon>Sar</taxon>
        <taxon>Alveolata</taxon>
        <taxon>Apicomplexa</taxon>
        <taxon>Aconoidasida</taxon>
        <taxon>Haemosporida</taxon>
        <taxon>Plasmodiidae</taxon>
        <taxon>Plasmodium</taxon>
        <taxon>Plasmodium (Plasmodium)</taxon>
    </lineage>
</organism>
<accession>A0A0D9QS89</accession>
<keyword evidence="3" id="KW-1185">Reference proteome</keyword>
<feature type="compositionally biased region" description="Basic and acidic residues" evidence="1">
    <location>
        <begin position="80"/>
        <end position="105"/>
    </location>
</feature>
<protein>
    <submittedName>
        <fullName evidence="2">Uncharacterized protein</fullName>
    </submittedName>
</protein>
<sequence>MDSTNIKRGLSNENNCVPDATLKTGGGAHSEEGEEVTTTEKGVALQVGEMHTDVDTVEGATVEDAQAQQTQKGRKGSTHWGDDIREGNHKRESSLTDDQLTDHKKSQGKSETITTQRDVEFHKLYESDDNNFVSPRHSSTSESVKKEELDKEKKKKKKNSSSNNMTLNTTMLQSYIHRSYDKVSNAFIKTSKSLLKRTSNITYSEEADVGAAAAAEAADRVTSAKWGSSDGVDAGRKVKSAKARLLRGCLTSSASQVEGQVPSEWDVPSTCHDRNENSFFKENFDLINKTLREDNKWGEKNKERMMGKCKKLLESNDTVKLYNEIEDLYEERILLLKFINYYMDITEKHQRELQKIQTSYEILLTENEQLSQNNITFKRHINLLRTGDTPAQE</sequence>
<feature type="compositionally biased region" description="Basic and acidic residues" evidence="1">
    <location>
        <begin position="117"/>
        <end position="126"/>
    </location>
</feature>
<dbReference type="OMA" id="YIHRSYD"/>
<reference evidence="2 3" key="1">
    <citation type="submission" date="2014-03" db="EMBL/GenBank/DDBJ databases">
        <title>The Genome Sequence of Plasmodium fragile nilgiri.</title>
        <authorList>
            <consortium name="The Broad Institute Genomics Platform"/>
            <consortium name="The Broad Institute Genome Sequencing Center for Infectious Disease"/>
            <person name="Neafsey D."/>
            <person name="Duraisingh M."/>
            <person name="Young S.K."/>
            <person name="Zeng Q."/>
            <person name="Gargeya S."/>
            <person name="Abouelleil A."/>
            <person name="Alvarado L."/>
            <person name="Chapman S.B."/>
            <person name="Gainer-Dewar J."/>
            <person name="Goldberg J."/>
            <person name="Griggs A."/>
            <person name="Gujja S."/>
            <person name="Hansen M."/>
            <person name="Howarth C."/>
            <person name="Imamovic A."/>
            <person name="Larimer J."/>
            <person name="Pearson M."/>
            <person name="Poon T.W."/>
            <person name="Priest M."/>
            <person name="Roberts A."/>
            <person name="Saif S."/>
            <person name="Shea T."/>
            <person name="Sykes S."/>
            <person name="Wortman J."/>
            <person name="Nusbaum C."/>
            <person name="Birren B."/>
        </authorList>
    </citation>
    <scope>NUCLEOTIDE SEQUENCE [LARGE SCALE GENOMIC DNA]</scope>
    <source>
        <strain evidence="3">nilgiri</strain>
    </source>
</reference>
<feature type="compositionally biased region" description="Polar residues" evidence="1">
    <location>
        <begin position="1"/>
        <end position="15"/>
    </location>
</feature>
<dbReference type="RefSeq" id="XP_012333570.1">
    <property type="nucleotide sequence ID" value="XM_012478147.1"/>
</dbReference>
<proteinExistence type="predicted"/>
<dbReference type="VEuPathDB" id="PlasmoDB:AK88_00496"/>
<dbReference type="Proteomes" id="UP000054561">
    <property type="component" value="Unassembled WGS sequence"/>
</dbReference>
<dbReference type="OrthoDB" id="372823at2759"/>
<dbReference type="GeneID" id="24265810"/>
<feature type="region of interest" description="Disordered" evidence="1">
    <location>
        <begin position="1"/>
        <end position="39"/>
    </location>
</feature>